<dbReference type="CDD" id="cd13127">
    <property type="entry name" value="MATE_tuaB_like"/>
    <property type="match status" value="1"/>
</dbReference>
<sequence length="443" mass="48476">MTPADYGLMALAGVVLTFMHGFKDLGIGVALIQRKYLDESLLGKSFGFILQIGLLLFCLGYILSPVTATFFGEDEITPIMRLLSLNFIFIALTVIPQTLLRREMDFRKIGLLNCIAALVGCVVTLSLAILGKGVWALVWGTFAIKSCKMVIYNFSSSKFIRPQFGFTGMKGILSFGGKATVNDFIWQVSTSIDVFIIGKLLGKELLGFYSVAKHLASLLMDKLSPILQEVAFPAYSKIQNDLERVKRGFLKSVGIVAFVCFPIFWGISSVAPSLVVVVLGEQWQLAAVPLQLIALVIPLRMANTLIAPLLGGVGKIELLIINQINFLLIISLSLFVGVRWELFGVSFAWVLGFPVIFSLNMFICMRAVGGRLTEVLSLLVKPVVFSLLMYLCVSVFGVMLPQNLSQPITLVTLIALGVFVYTGLTLSLGKSQYKSILALSKKS</sequence>
<feature type="transmembrane region" description="Helical" evidence="7">
    <location>
        <begin position="285"/>
        <end position="306"/>
    </location>
</feature>
<dbReference type="InterPro" id="IPR050833">
    <property type="entry name" value="Poly_Biosynth_Transport"/>
</dbReference>
<organism evidence="8 9">
    <name type="scientific">Desulfosarcina alkanivorans</name>
    <dbReference type="NCBI Taxonomy" id="571177"/>
    <lineage>
        <taxon>Bacteria</taxon>
        <taxon>Pseudomonadati</taxon>
        <taxon>Thermodesulfobacteriota</taxon>
        <taxon>Desulfobacteria</taxon>
        <taxon>Desulfobacterales</taxon>
        <taxon>Desulfosarcinaceae</taxon>
        <taxon>Desulfosarcina</taxon>
    </lineage>
</organism>
<dbReference type="GO" id="GO:0005886">
    <property type="term" value="C:plasma membrane"/>
    <property type="evidence" value="ECO:0007669"/>
    <property type="project" value="UniProtKB-SubCell"/>
</dbReference>
<dbReference type="Pfam" id="PF13440">
    <property type="entry name" value="Polysacc_synt_3"/>
    <property type="match status" value="1"/>
</dbReference>
<name>A0A5K7YGU2_9BACT</name>
<dbReference type="AlphaFoldDB" id="A0A5K7YGU2"/>
<dbReference type="EMBL" id="AP021874">
    <property type="protein sequence ID" value="BBO67280.1"/>
    <property type="molecule type" value="Genomic_DNA"/>
</dbReference>
<feature type="transmembrane region" description="Helical" evidence="7">
    <location>
        <begin position="375"/>
        <end position="396"/>
    </location>
</feature>
<reference evidence="8 9" key="1">
    <citation type="submission" date="2019-11" db="EMBL/GenBank/DDBJ databases">
        <title>Comparative genomics of hydrocarbon-degrading Desulfosarcina strains.</title>
        <authorList>
            <person name="Watanabe M."/>
            <person name="Kojima H."/>
            <person name="Fukui M."/>
        </authorList>
    </citation>
    <scope>NUCLEOTIDE SEQUENCE [LARGE SCALE GENOMIC DNA]</scope>
    <source>
        <strain evidence="8 9">PL12</strain>
    </source>
</reference>
<keyword evidence="3" id="KW-1003">Cell membrane</keyword>
<evidence type="ECO:0000256" key="6">
    <source>
        <dbReference type="ARBA" id="ARBA00023136"/>
    </source>
</evidence>
<evidence type="ECO:0000256" key="3">
    <source>
        <dbReference type="ARBA" id="ARBA00022475"/>
    </source>
</evidence>
<evidence type="ECO:0000256" key="2">
    <source>
        <dbReference type="ARBA" id="ARBA00007430"/>
    </source>
</evidence>
<feature type="transmembrane region" description="Helical" evidence="7">
    <location>
        <begin position="253"/>
        <end position="279"/>
    </location>
</feature>
<gene>
    <name evidence="8" type="ORF">DSCA_12100</name>
</gene>
<feature type="transmembrane region" description="Helical" evidence="7">
    <location>
        <begin position="46"/>
        <end position="67"/>
    </location>
</feature>
<protein>
    <submittedName>
        <fullName evidence="8">Lipopolysaccharide biosynthesis protein</fullName>
    </submittedName>
</protein>
<accession>A0A5K7YGU2</accession>
<feature type="transmembrane region" description="Helical" evidence="7">
    <location>
        <begin position="79"/>
        <end position="99"/>
    </location>
</feature>
<feature type="transmembrane region" description="Helical" evidence="7">
    <location>
        <begin position="111"/>
        <end position="130"/>
    </location>
</feature>
<keyword evidence="6 7" id="KW-0472">Membrane</keyword>
<evidence type="ECO:0000256" key="4">
    <source>
        <dbReference type="ARBA" id="ARBA00022692"/>
    </source>
</evidence>
<feature type="transmembrane region" description="Helical" evidence="7">
    <location>
        <begin position="342"/>
        <end position="363"/>
    </location>
</feature>
<feature type="transmembrane region" description="Helical" evidence="7">
    <location>
        <begin position="318"/>
        <end position="336"/>
    </location>
</feature>
<keyword evidence="9" id="KW-1185">Reference proteome</keyword>
<dbReference type="PANTHER" id="PTHR30250:SF10">
    <property type="entry name" value="LIPOPOLYSACCHARIDE BIOSYNTHESIS PROTEIN WZXC"/>
    <property type="match status" value="1"/>
</dbReference>
<feature type="transmembrane region" description="Helical" evidence="7">
    <location>
        <begin position="136"/>
        <end position="154"/>
    </location>
</feature>
<evidence type="ECO:0000256" key="7">
    <source>
        <dbReference type="SAM" id="Phobius"/>
    </source>
</evidence>
<evidence type="ECO:0000256" key="5">
    <source>
        <dbReference type="ARBA" id="ARBA00022989"/>
    </source>
</evidence>
<proteinExistence type="inferred from homology"/>
<keyword evidence="4 7" id="KW-0812">Transmembrane</keyword>
<dbReference type="KEGG" id="dalk:DSCA_12100"/>
<comment type="similarity">
    <text evidence="2">Belongs to the polysaccharide synthase family.</text>
</comment>
<evidence type="ECO:0000313" key="9">
    <source>
        <dbReference type="Proteomes" id="UP000427906"/>
    </source>
</evidence>
<evidence type="ECO:0000313" key="8">
    <source>
        <dbReference type="EMBL" id="BBO67280.1"/>
    </source>
</evidence>
<evidence type="ECO:0000256" key="1">
    <source>
        <dbReference type="ARBA" id="ARBA00004651"/>
    </source>
</evidence>
<feature type="transmembrane region" description="Helical" evidence="7">
    <location>
        <begin position="408"/>
        <end position="429"/>
    </location>
</feature>
<keyword evidence="5 7" id="KW-1133">Transmembrane helix</keyword>
<dbReference type="Proteomes" id="UP000427906">
    <property type="component" value="Chromosome"/>
</dbReference>
<feature type="transmembrane region" description="Helical" evidence="7">
    <location>
        <begin position="6"/>
        <end position="25"/>
    </location>
</feature>
<dbReference type="PANTHER" id="PTHR30250">
    <property type="entry name" value="PST FAMILY PREDICTED COLANIC ACID TRANSPORTER"/>
    <property type="match status" value="1"/>
</dbReference>
<comment type="subcellular location">
    <subcellularLocation>
        <location evidence="1">Cell membrane</location>
        <topology evidence="1">Multi-pass membrane protein</topology>
    </subcellularLocation>
</comment>